<gene>
    <name evidence="2" type="ORF">KHQ06_11695</name>
</gene>
<evidence type="ECO:0000313" key="2">
    <source>
        <dbReference type="EMBL" id="QVI23476.1"/>
    </source>
</evidence>
<dbReference type="InterPro" id="IPR017517">
    <property type="entry name" value="Maleyloyr_isom"/>
</dbReference>
<dbReference type="Proteomes" id="UP000683310">
    <property type="component" value="Chromosome"/>
</dbReference>
<protein>
    <submittedName>
        <fullName evidence="2">Maleylpyruvate isomerase family mycothiol-dependent enzyme</fullName>
    </submittedName>
</protein>
<feature type="domain" description="Mycothiol-dependent maleylpyruvate isomerase metal-binding" evidence="1">
    <location>
        <begin position="11"/>
        <end position="108"/>
    </location>
</feature>
<dbReference type="GO" id="GO:0016853">
    <property type="term" value="F:isomerase activity"/>
    <property type="evidence" value="ECO:0007669"/>
    <property type="project" value="UniProtKB-KW"/>
</dbReference>
<accession>A0ABX8CVV6</accession>
<keyword evidence="2" id="KW-0413">Isomerase</keyword>
<evidence type="ECO:0000313" key="3">
    <source>
        <dbReference type="Proteomes" id="UP000683310"/>
    </source>
</evidence>
<dbReference type="NCBIfam" id="TIGR03083">
    <property type="entry name" value="maleylpyruvate isomerase family mycothiol-dependent enzyme"/>
    <property type="match status" value="1"/>
</dbReference>
<organism evidence="2 3">
    <name type="scientific">Nocardia tengchongensis</name>
    <dbReference type="NCBI Taxonomy" id="2055889"/>
    <lineage>
        <taxon>Bacteria</taxon>
        <taxon>Bacillati</taxon>
        <taxon>Actinomycetota</taxon>
        <taxon>Actinomycetes</taxon>
        <taxon>Mycobacteriales</taxon>
        <taxon>Nocardiaceae</taxon>
        <taxon>Nocardia</taxon>
    </lineage>
</organism>
<dbReference type="InterPro" id="IPR024344">
    <property type="entry name" value="MDMPI_metal-binding"/>
</dbReference>
<dbReference type="InterPro" id="IPR034660">
    <property type="entry name" value="DinB/YfiT-like"/>
</dbReference>
<dbReference type="Gene3D" id="1.20.120.450">
    <property type="entry name" value="dinb family like domain"/>
    <property type="match status" value="1"/>
</dbReference>
<sequence>MSVSGDHLSALRVERQAVLDFCADLTDAEWHADSRAAGWSVKDVVAHMAADLRSVVTPDALAFMATKDVESLNERAVAASRSRSPQQALEGFATWTRVGTAALAVLTAPGVGRVRLRVGELGRYPMRIFPAMFLFDWHTHLRHDIAAALDRPHPPTDEQRTASILEWLTTLLEQSHRERLAWLDEPVAITFTGPGGGTWRIEPEPGRRLRVRRGEPEGAAARITARASEFPLWGTTRAAWRDCDVSLAGDTDLGARLLDDIDLV</sequence>
<dbReference type="EMBL" id="CP074371">
    <property type="protein sequence ID" value="QVI23476.1"/>
    <property type="molecule type" value="Genomic_DNA"/>
</dbReference>
<evidence type="ECO:0000259" key="1">
    <source>
        <dbReference type="Pfam" id="PF11716"/>
    </source>
</evidence>
<name>A0ABX8CVV6_9NOCA</name>
<reference evidence="2 3" key="1">
    <citation type="submission" date="2021-04" db="EMBL/GenBank/DDBJ databases">
        <title>Nocardia tengchongensis.</title>
        <authorList>
            <person name="Zhuang k."/>
            <person name="Ran Y."/>
            <person name="Li W."/>
        </authorList>
    </citation>
    <scope>NUCLEOTIDE SEQUENCE [LARGE SCALE GENOMIC DNA]</scope>
    <source>
        <strain evidence="2 3">CFH S0057</strain>
    </source>
</reference>
<keyword evidence="3" id="KW-1185">Reference proteome</keyword>
<dbReference type="Pfam" id="PF11716">
    <property type="entry name" value="MDMPI_N"/>
    <property type="match status" value="1"/>
</dbReference>
<dbReference type="SUPFAM" id="SSF109854">
    <property type="entry name" value="DinB/YfiT-like putative metalloenzymes"/>
    <property type="match status" value="1"/>
</dbReference>
<proteinExistence type="predicted"/>
<dbReference type="RefSeq" id="WP_213559548.1">
    <property type="nucleotide sequence ID" value="NZ_JBHZDI010000007.1"/>
</dbReference>